<dbReference type="Proteomes" id="UP001213000">
    <property type="component" value="Unassembled WGS sequence"/>
</dbReference>
<feature type="transmembrane region" description="Helical" evidence="1">
    <location>
        <begin position="152"/>
        <end position="174"/>
    </location>
</feature>
<dbReference type="EMBL" id="JANIEX010000897">
    <property type="protein sequence ID" value="KAJ3562216.1"/>
    <property type="molecule type" value="Genomic_DNA"/>
</dbReference>
<sequence>MFELTCPNQVASFTVLVFDWLVTLDLEVSLVWNSRWTITKIVYLINRYLPVLDFSLPYYFRSSRNQTDACMLTLKASIPLYIAEYTLAIRTCAVWGNQRIIAATLLLVLTGTFVFNAYDLFHNFISSDMRFFNIETPQISCFTPPIPGQKLYINYIVLAVYDAAMLGLMLYPTLKEVWFWSKVETFIYSKLVPSVYVEGTMFYAYLLSDRYSNLKYCQSPQLSLSSECQTMSIFL</sequence>
<comment type="caution">
    <text evidence="3">The sequence shown here is derived from an EMBL/GenBank/DDBJ whole genome shotgun (WGS) entry which is preliminary data.</text>
</comment>
<keyword evidence="1" id="KW-1133">Transmembrane helix</keyword>
<dbReference type="Pfam" id="PF20151">
    <property type="entry name" value="DUF6533"/>
    <property type="match status" value="1"/>
</dbReference>
<keyword evidence="1" id="KW-0472">Membrane</keyword>
<organism evidence="3 4">
    <name type="scientific">Leucocoprinus birnbaumii</name>
    <dbReference type="NCBI Taxonomy" id="56174"/>
    <lineage>
        <taxon>Eukaryota</taxon>
        <taxon>Fungi</taxon>
        <taxon>Dikarya</taxon>
        <taxon>Basidiomycota</taxon>
        <taxon>Agaricomycotina</taxon>
        <taxon>Agaricomycetes</taxon>
        <taxon>Agaricomycetidae</taxon>
        <taxon>Agaricales</taxon>
        <taxon>Agaricineae</taxon>
        <taxon>Agaricaceae</taxon>
        <taxon>Leucocoprinus</taxon>
    </lineage>
</organism>
<feature type="transmembrane region" description="Helical" evidence="1">
    <location>
        <begin position="186"/>
        <end position="206"/>
    </location>
</feature>
<gene>
    <name evidence="3" type="ORF">NP233_g9714</name>
</gene>
<proteinExistence type="predicted"/>
<dbReference type="AlphaFoldDB" id="A0AAD5YSK8"/>
<keyword evidence="1" id="KW-0812">Transmembrane</keyword>
<evidence type="ECO:0000313" key="4">
    <source>
        <dbReference type="Proteomes" id="UP001213000"/>
    </source>
</evidence>
<evidence type="ECO:0000259" key="2">
    <source>
        <dbReference type="Pfam" id="PF20151"/>
    </source>
</evidence>
<reference evidence="3" key="1">
    <citation type="submission" date="2022-07" db="EMBL/GenBank/DDBJ databases">
        <title>Genome Sequence of Leucocoprinus birnbaumii.</title>
        <authorList>
            <person name="Buettner E."/>
        </authorList>
    </citation>
    <scope>NUCLEOTIDE SEQUENCE</scope>
    <source>
        <strain evidence="3">VT141</strain>
    </source>
</reference>
<evidence type="ECO:0000313" key="3">
    <source>
        <dbReference type="EMBL" id="KAJ3562216.1"/>
    </source>
</evidence>
<name>A0AAD5YSK8_9AGAR</name>
<dbReference type="InterPro" id="IPR045340">
    <property type="entry name" value="DUF6533"/>
</dbReference>
<feature type="transmembrane region" description="Helical" evidence="1">
    <location>
        <begin position="100"/>
        <end position="121"/>
    </location>
</feature>
<keyword evidence="4" id="KW-1185">Reference proteome</keyword>
<feature type="domain" description="DUF6533" evidence="2">
    <location>
        <begin position="9"/>
        <end position="52"/>
    </location>
</feature>
<evidence type="ECO:0000256" key="1">
    <source>
        <dbReference type="SAM" id="Phobius"/>
    </source>
</evidence>
<protein>
    <recommendedName>
        <fullName evidence="2">DUF6533 domain-containing protein</fullName>
    </recommendedName>
</protein>
<accession>A0AAD5YSK8</accession>